<dbReference type="AlphaFoldDB" id="A0A5B7F6N3"/>
<name>A0A5B7F6N3_PORTR</name>
<sequence length="140" mass="15919">MHHEEVKRDRLTIGKDTYILIDIILNATNKEFLHRHTSLRFANLISRHGAFRIHRAPVNLVWPVLLCLVHHVSLGERHEAKPTRSLCFGVLHHNNVNNLAILLEVCLEAVVGGATHEFNTKLKTSEKKKVNAPKTPDHVP</sequence>
<keyword evidence="2" id="KW-1185">Reference proteome</keyword>
<gene>
    <name evidence="1" type="ORF">E2C01_034314</name>
</gene>
<organism evidence="1 2">
    <name type="scientific">Portunus trituberculatus</name>
    <name type="common">Swimming crab</name>
    <name type="synonym">Neptunus trituberculatus</name>
    <dbReference type="NCBI Taxonomy" id="210409"/>
    <lineage>
        <taxon>Eukaryota</taxon>
        <taxon>Metazoa</taxon>
        <taxon>Ecdysozoa</taxon>
        <taxon>Arthropoda</taxon>
        <taxon>Crustacea</taxon>
        <taxon>Multicrustacea</taxon>
        <taxon>Malacostraca</taxon>
        <taxon>Eumalacostraca</taxon>
        <taxon>Eucarida</taxon>
        <taxon>Decapoda</taxon>
        <taxon>Pleocyemata</taxon>
        <taxon>Brachyura</taxon>
        <taxon>Eubrachyura</taxon>
        <taxon>Portunoidea</taxon>
        <taxon>Portunidae</taxon>
        <taxon>Portuninae</taxon>
        <taxon>Portunus</taxon>
    </lineage>
</organism>
<proteinExistence type="predicted"/>
<reference evidence="1 2" key="1">
    <citation type="submission" date="2019-05" db="EMBL/GenBank/DDBJ databases">
        <title>Another draft genome of Portunus trituberculatus and its Hox gene families provides insights of decapod evolution.</title>
        <authorList>
            <person name="Jeong J.-H."/>
            <person name="Song I."/>
            <person name="Kim S."/>
            <person name="Choi T."/>
            <person name="Kim D."/>
            <person name="Ryu S."/>
            <person name="Kim W."/>
        </authorList>
    </citation>
    <scope>NUCLEOTIDE SEQUENCE [LARGE SCALE GENOMIC DNA]</scope>
    <source>
        <tissue evidence="1">Muscle</tissue>
    </source>
</reference>
<evidence type="ECO:0000313" key="1">
    <source>
        <dbReference type="EMBL" id="MPC40748.1"/>
    </source>
</evidence>
<evidence type="ECO:0000313" key="2">
    <source>
        <dbReference type="Proteomes" id="UP000324222"/>
    </source>
</evidence>
<protein>
    <submittedName>
        <fullName evidence="1">Uncharacterized protein</fullName>
    </submittedName>
</protein>
<accession>A0A5B7F6N3</accession>
<dbReference type="EMBL" id="VSRR010004800">
    <property type="protein sequence ID" value="MPC40748.1"/>
    <property type="molecule type" value="Genomic_DNA"/>
</dbReference>
<comment type="caution">
    <text evidence="1">The sequence shown here is derived from an EMBL/GenBank/DDBJ whole genome shotgun (WGS) entry which is preliminary data.</text>
</comment>
<dbReference type="Proteomes" id="UP000324222">
    <property type="component" value="Unassembled WGS sequence"/>
</dbReference>